<evidence type="ECO:0000256" key="1">
    <source>
        <dbReference type="SAM" id="MobiDB-lite"/>
    </source>
</evidence>
<feature type="compositionally biased region" description="Low complexity" evidence="1">
    <location>
        <begin position="28"/>
        <end position="43"/>
    </location>
</feature>
<name>A0A917RPU9_9ACTN</name>
<dbReference type="Proteomes" id="UP000645217">
    <property type="component" value="Unassembled WGS sequence"/>
</dbReference>
<dbReference type="AlphaFoldDB" id="A0A917RPU9"/>
<keyword evidence="3" id="KW-1185">Reference proteome</keyword>
<feature type="region of interest" description="Disordered" evidence="1">
    <location>
        <begin position="25"/>
        <end position="59"/>
    </location>
</feature>
<reference evidence="2" key="1">
    <citation type="journal article" date="2014" name="Int. J. Syst. Evol. Microbiol.">
        <title>Complete genome sequence of Corynebacterium casei LMG S-19264T (=DSM 44701T), isolated from a smear-ripened cheese.</title>
        <authorList>
            <consortium name="US DOE Joint Genome Institute (JGI-PGF)"/>
            <person name="Walter F."/>
            <person name="Albersmeier A."/>
            <person name="Kalinowski J."/>
            <person name="Ruckert C."/>
        </authorList>
    </citation>
    <scope>NUCLEOTIDE SEQUENCE</scope>
    <source>
        <strain evidence="2">JCM 13064</strain>
    </source>
</reference>
<organism evidence="2 3">
    <name type="scientific">Sphaerisporangium melleum</name>
    <dbReference type="NCBI Taxonomy" id="321316"/>
    <lineage>
        <taxon>Bacteria</taxon>
        <taxon>Bacillati</taxon>
        <taxon>Actinomycetota</taxon>
        <taxon>Actinomycetes</taxon>
        <taxon>Streptosporangiales</taxon>
        <taxon>Streptosporangiaceae</taxon>
        <taxon>Sphaerisporangium</taxon>
    </lineage>
</organism>
<comment type="caution">
    <text evidence="2">The sequence shown here is derived from an EMBL/GenBank/DDBJ whole genome shotgun (WGS) entry which is preliminary data.</text>
</comment>
<proteinExistence type="predicted"/>
<gene>
    <name evidence="2" type="ORF">GCM10007964_68640</name>
</gene>
<evidence type="ECO:0000313" key="2">
    <source>
        <dbReference type="EMBL" id="GGL16883.1"/>
    </source>
</evidence>
<accession>A0A917RPU9</accession>
<evidence type="ECO:0000313" key="3">
    <source>
        <dbReference type="Proteomes" id="UP000645217"/>
    </source>
</evidence>
<reference evidence="2" key="2">
    <citation type="submission" date="2020-09" db="EMBL/GenBank/DDBJ databases">
        <authorList>
            <person name="Sun Q."/>
            <person name="Ohkuma M."/>
        </authorList>
    </citation>
    <scope>NUCLEOTIDE SEQUENCE</scope>
    <source>
        <strain evidence="2">JCM 13064</strain>
    </source>
</reference>
<sequence length="59" mass="6066">MGEGVASPTTGRPALIVRPYAGETAWYPGPVTTRRPGRSPRTGNGDGVDTARAAAVGER</sequence>
<protein>
    <submittedName>
        <fullName evidence="2">Uncharacterized protein</fullName>
    </submittedName>
</protein>
<dbReference type="EMBL" id="BMNT01000055">
    <property type="protein sequence ID" value="GGL16883.1"/>
    <property type="molecule type" value="Genomic_DNA"/>
</dbReference>